<feature type="site" description="Important for substrate specificity" evidence="4">
    <location>
        <position position="72"/>
    </location>
</feature>
<dbReference type="EC" id="3.6.1.9" evidence="4"/>
<dbReference type="Pfam" id="PF02545">
    <property type="entry name" value="Maf"/>
    <property type="match status" value="1"/>
</dbReference>
<accession>A0ABU7J2S9</accession>
<keyword evidence="3 4" id="KW-0546">Nucleotide metabolism</keyword>
<reference evidence="5 6" key="1">
    <citation type="submission" date="2023-07" db="EMBL/GenBank/DDBJ databases">
        <title>Alkalimonas sp., MEB108 novel, alkaliphilic bacterium isolated from Lonar Lake, India.</title>
        <authorList>
            <person name="Joshi A."/>
            <person name="Thite S."/>
        </authorList>
    </citation>
    <scope>NUCLEOTIDE SEQUENCE [LARGE SCALE GENOMIC DNA]</scope>
    <source>
        <strain evidence="5 6">MEB108</strain>
    </source>
</reference>
<evidence type="ECO:0000256" key="1">
    <source>
        <dbReference type="ARBA" id="ARBA00001968"/>
    </source>
</evidence>
<dbReference type="RefSeq" id="WP_330127872.1">
    <property type="nucleotide sequence ID" value="NZ_JAUHLI010000004.1"/>
</dbReference>
<evidence type="ECO:0000313" key="5">
    <source>
        <dbReference type="EMBL" id="MEE2000732.1"/>
    </source>
</evidence>
<dbReference type="EMBL" id="JAUHLI010000004">
    <property type="protein sequence ID" value="MEE2000732.1"/>
    <property type="molecule type" value="Genomic_DNA"/>
</dbReference>
<evidence type="ECO:0000256" key="4">
    <source>
        <dbReference type="HAMAP-Rule" id="MF_00528"/>
    </source>
</evidence>
<proteinExistence type="inferred from homology"/>
<comment type="catalytic activity">
    <reaction evidence="4">
        <text>dTTP + H2O = dTMP + diphosphate + H(+)</text>
        <dbReference type="Rhea" id="RHEA:28534"/>
        <dbReference type="ChEBI" id="CHEBI:15377"/>
        <dbReference type="ChEBI" id="CHEBI:15378"/>
        <dbReference type="ChEBI" id="CHEBI:33019"/>
        <dbReference type="ChEBI" id="CHEBI:37568"/>
        <dbReference type="ChEBI" id="CHEBI:63528"/>
        <dbReference type="EC" id="3.6.1.9"/>
    </reaction>
</comment>
<dbReference type="CDD" id="cd00555">
    <property type="entry name" value="Maf"/>
    <property type="match status" value="1"/>
</dbReference>
<dbReference type="Gene3D" id="3.90.950.10">
    <property type="match status" value="1"/>
</dbReference>
<organism evidence="5 6">
    <name type="scientific">Alkalimonas cellulosilytica</name>
    <dbReference type="NCBI Taxonomy" id="3058395"/>
    <lineage>
        <taxon>Bacteria</taxon>
        <taxon>Pseudomonadati</taxon>
        <taxon>Pseudomonadota</taxon>
        <taxon>Gammaproteobacteria</taxon>
        <taxon>Alkalimonas</taxon>
    </lineage>
</organism>
<dbReference type="HAMAP" id="MF_00528">
    <property type="entry name" value="Maf"/>
    <property type="match status" value="1"/>
</dbReference>
<gene>
    <name evidence="5" type="ORF">QWY20_04650</name>
</gene>
<name>A0ABU7J2S9_9GAMM</name>
<evidence type="ECO:0000256" key="2">
    <source>
        <dbReference type="ARBA" id="ARBA00022801"/>
    </source>
</evidence>
<comment type="subcellular location">
    <subcellularLocation>
        <location evidence="4">Cytoplasm</location>
    </subcellularLocation>
</comment>
<comment type="caution">
    <text evidence="4">Lacks conserved residue(s) required for the propagation of feature annotation.</text>
</comment>
<dbReference type="InterPro" id="IPR029001">
    <property type="entry name" value="ITPase-like_fam"/>
</dbReference>
<evidence type="ECO:0000256" key="3">
    <source>
        <dbReference type="ARBA" id="ARBA00023080"/>
    </source>
</evidence>
<comment type="similarity">
    <text evidence="4">Belongs to the Maf family. YhdE subfamily.</text>
</comment>
<feature type="site" description="Important for substrate specificity" evidence="4">
    <location>
        <position position="13"/>
    </location>
</feature>
<dbReference type="GO" id="GO:0016787">
    <property type="term" value="F:hydrolase activity"/>
    <property type="evidence" value="ECO:0007669"/>
    <property type="project" value="UniProtKB-KW"/>
</dbReference>
<dbReference type="SUPFAM" id="SSF52972">
    <property type="entry name" value="ITPase-like"/>
    <property type="match status" value="1"/>
</dbReference>
<dbReference type="PIRSF" id="PIRSF006305">
    <property type="entry name" value="Maf"/>
    <property type="match status" value="1"/>
</dbReference>
<keyword evidence="2 4" id="KW-0378">Hydrolase</keyword>
<keyword evidence="6" id="KW-1185">Reference proteome</keyword>
<feature type="active site" description="Proton acceptor" evidence="4">
    <location>
        <position position="71"/>
    </location>
</feature>
<dbReference type="Proteomes" id="UP001336314">
    <property type="component" value="Unassembled WGS sequence"/>
</dbReference>
<comment type="function">
    <text evidence="4">Nucleoside triphosphate pyrophosphatase that hydrolyzes dTTP and UTP. May have a dual role in cell division arrest and in preventing the incorporation of modified nucleotides into cellular nucleic acids.</text>
</comment>
<comment type="caution">
    <text evidence="5">The sequence shown here is derived from an EMBL/GenBank/DDBJ whole genome shotgun (WGS) entry which is preliminary data.</text>
</comment>
<dbReference type="PANTHER" id="PTHR43213">
    <property type="entry name" value="BIFUNCTIONAL DTTP/UTP PYROPHOSPHATASE/METHYLTRANSFERASE PROTEIN-RELATED"/>
    <property type="match status" value="1"/>
</dbReference>
<dbReference type="PANTHER" id="PTHR43213:SF5">
    <property type="entry name" value="BIFUNCTIONAL DTTP_UTP PYROPHOSPHATASE_METHYLTRANSFERASE PROTEIN-RELATED"/>
    <property type="match status" value="1"/>
</dbReference>
<protein>
    <recommendedName>
        <fullName evidence="4">dTTP/UTP pyrophosphatase</fullName>
        <shortName evidence="4">dTTPase/UTPase</shortName>
        <ecNumber evidence="4">3.6.1.9</ecNumber>
    </recommendedName>
    <alternativeName>
        <fullName evidence="4">Nucleoside triphosphate pyrophosphatase</fullName>
    </alternativeName>
    <alternativeName>
        <fullName evidence="4">Nucleotide pyrophosphatase</fullName>
        <shortName evidence="4">Nucleotide PPase</shortName>
    </alternativeName>
</protein>
<comment type="cofactor">
    <cofactor evidence="1 4">
        <name>a divalent metal cation</name>
        <dbReference type="ChEBI" id="CHEBI:60240"/>
    </cofactor>
</comment>
<feature type="site" description="Important for substrate specificity" evidence="4">
    <location>
        <position position="154"/>
    </location>
</feature>
<sequence>MKTTIGLASASPRRHELLSLLQQPFEHVSIDVDEQLLPAEPAVDYVQRLARTKAEAGFKAIGGSMPVLGADTIVVIENQVLGKPADEADFTAMMQRLSGKIHQVHTAVAIACQGRLLEQLVTSRVHFASLSEQMIADYWQSGEPADKAGGYGIQGIGGRFVRYLEGSYSAVVGLPLYETDQLLQQLEVVT</sequence>
<comment type="catalytic activity">
    <reaction evidence="4">
        <text>UTP + H2O = UMP + diphosphate + H(+)</text>
        <dbReference type="Rhea" id="RHEA:29395"/>
        <dbReference type="ChEBI" id="CHEBI:15377"/>
        <dbReference type="ChEBI" id="CHEBI:15378"/>
        <dbReference type="ChEBI" id="CHEBI:33019"/>
        <dbReference type="ChEBI" id="CHEBI:46398"/>
        <dbReference type="ChEBI" id="CHEBI:57865"/>
        <dbReference type="EC" id="3.6.1.9"/>
    </reaction>
</comment>
<dbReference type="NCBIfam" id="TIGR00172">
    <property type="entry name" value="maf"/>
    <property type="match status" value="1"/>
</dbReference>
<dbReference type="InterPro" id="IPR003697">
    <property type="entry name" value="Maf-like"/>
</dbReference>
<keyword evidence="4" id="KW-0963">Cytoplasm</keyword>
<evidence type="ECO:0000313" key="6">
    <source>
        <dbReference type="Proteomes" id="UP001336314"/>
    </source>
</evidence>